<feature type="transmembrane region" description="Helical" evidence="1">
    <location>
        <begin position="61"/>
        <end position="82"/>
    </location>
</feature>
<protein>
    <submittedName>
        <fullName evidence="2">DUF3611 family protein</fullName>
    </submittedName>
</protein>
<keyword evidence="1" id="KW-0812">Transmembrane</keyword>
<organism evidence="2 3">
    <name type="scientific">Floridaenema evergladense BLCC-F167</name>
    <dbReference type="NCBI Taxonomy" id="3153639"/>
    <lineage>
        <taxon>Bacteria</taxon>
        <taxon>Bacillati</taxon>
        <taxon>Cyanobacteriota</taxon>
        <taxon>Cyanophyceae</taxon>
        <taxon>Oscillatoriophycideae</taxon>
        <taxon>Aerosakkonematales</taxon>
        <taxon>Aerosakkonemataceae</taxon>
        <taxon>Floridanema</taxon>
        <taxon>Floridanema evergladense</taxon>
    </lineage>
</organism>
<gene>
    <name evidence="2" type="ORF">ACE1CA_24570</name>
</gene>
<dbReference type="Proteomes" id="UP001576780">
    <property type="component" value="Unassembled WGS sequence"/>
</dbReference>
<dbReference type="PANTHER" id="PTHR34548">
    <property type="entry name" value="PROTEIN TIC 21, CHLOROPLASTIC"/>
    <property type="match status" value="1"/>
</dbReference>
<dbReference type="InterPro" id="IPR022051">
    <property type="entry name" value="DUF3611"/>
</dbReference>
<dbReference type="EMBL" id="JBHFNT010000218">
    <property type="protein sequence ID" value="MFB2837688.1"/>
    <property type="molecule type" value="Genomic_DNA"/>
</dbReference>
<evidence type="ECO:0000256" key="1">
    <source>
        <dbReference type="SAM" id="Phobius"/>
    </source>
</evidence>
<dbReference type="PANTHER" id="PTHR34548:SF2">
    <property type="entry name" value="PROTEIN TIC 21, CHLOROPLASTIC"/>
    <property type="match status" value="1"/>
</dbReference>
<evidence type="ECO:0000313" key="3">
    <source>
        <dbReference type="Proteomes" id="UP001576780"/>
    </source>
</evidence>
<name>A0ABV4WRG8_9CYAN</name>
<keyword evidence="3" id="KW-1185">Reference proteome</keyword>
<sequence length="208" mass="22958">MVNLLQSNSPPPSVGRIAKEMRVIGWAGFWLQLFFGFIPVGFAIFFLFLPRNPNKLGSSGSVAFFFGYASLIALIFTLYWCFRYTRIGQKLTNPEIRPSRAEVIRTLSIGLIVNLAGMIFAVIVALYQVNGLLAKLLSLPQGSSTLLTPTQGTAVLARVPITPLQMMGLQAVICAIAAQIIGLIVALWLLHRVNQRPGTEIKENYYDE</sequence>
<proteinExistence type="predicted"/>
<feature type="transmembrane region" description="Helical" evidence="1">
    <location>
        <begin position="167"/>
        <end position="190"/>
    </location>
</feature>
<comment type="caution">
    <text evidence="2">The sequence shown here is derived from an EMBL/GenBank/DDBJ whole genome shotgun (WGS) entry which is preliminary data.</text>
</comment>
<dbReference type="RefSeq" id="WP_413280025.1">
    <property type="nucleotide sequence ID" value="NZ_JBHFNT010000218.1"/>
</dbReference>
<feature type="transmembrane region" description="Helical" evidence="1">
    <location>
        <begin position="103"/>
        <end position="127"/>
    </location>
</feature>
<keyword evidence="1" id="KW-0472">Membrane</keyword>
<dbReference type="Pfam" id="PF12263">
    <property type="entry name" value="DUF3611"/>
    <property type="match status" value="1"/>
</dbReference>
<feature type="transmembrane region" description="Helical" evidence="1">
    <location>
        <begin position="23"/>
        <end position="49"/>
    </location>
</feature>
<accession>A0ABV4WRG8</accession>
<evidence type="ECO:0000313" key="2">
    <source>
        <dbReference type="EMBL" id="MFB2837688.1"/>
    </source>
</evidence>
<keyword evidence="1" id="KW-1133">Transmembrane helix</keyword>
<reference evidence="2 3" key="1">
    <citation type="submission" date="2024-09" db="EMBL/GenBank/DDBJ databases">
        <title>Floridaenema gen nov. (Aerosakkonemataceae, Aerosakkonematales ord. nov., Cyanobacteria) from benthic tropical and subtropical fresh waters, with the description of four new species.</title>
        <authorList>
            <person name="Moretto J.A."/>
            <person name="Berthold D.E."/>
            <person name="Lefler F.W."/>
            <person name="Huang I.-S."/>
            <person name="Laughinghouse H. IV."/>
        </authorList>
    </citation>
    <scope>NUCLEOTIDE SEQUENCE [LARGE SCALE GENOMIC DNA]</scope>
    <source>
        <strain evidence="2 3">BLCC-F167</strain>
    </source>
</reference>